<name>A0A058Z7B0_FONAL</name>
<feature type="region of interest" description="Disordered" evidence="1">
    <location>
        <begin position="64"/>
        <end position="99"/>
    </location>
</feature>
<accession>A0A058Z7B0</accession>
<organism evidence="2">
    <name type="scientific">Fonticula alba</name>
    <name type="common">Slime mold</name>
    <dbReference type="NCBI Taxonomy" id="691883"/>
    <lineage>
        <taxon>Eukaryota</taxon>
        <taxon>Rotosphaerida</taxon>
        <taxon>Fonticulaceae</taxon>
        <taxon>Fonticula</taxon>
    </lineage>
</organism>
<proteinExistence type="predicted"/>
<feature type="region of interest" description="Disordered" evidence="1">
    <location>
        <begin position="1"/>
        <end position="24"/>
    </location>
</feature>
<sequence>MAEQHPHLRIAELPGNGKATGDRRGVGVPAAKIIPLGCLDGHPSMSSPLTGSRVACWSAHYHQHSATGRGSPPRPSLRPAVGGKGRRKGPPIIGEGQRAARSTYARREANARANHPDRTTLRGLDRARISSGLGMHAHALPLAGSRWEGGMSCRKSQGSLPYPGRTTGHRHTSSCACPCTYIHTHARILVHAHLRPPSSAMPSSRVRRGADRPQHVASTEGRPRGGAS</sequence>
<dbReference type="GeneID" id="20528151"/>
<dbReference type="RefSeq" id="XP_009495567.1">
    <property type="nucleotide sequence ID" value="XM_009497292.1"/>
</dbReference>
<feature type="region of interest" description="Disordered" evidence="1">
    <location>
        <begin position="194"/>
        <end position="228"/>
    </location>
</feature>
<gene>
    <name evidence="2" type="ORF">H696_03426</name>
</gene>
<reference evidence="2" key="1">
    <citation type="submission" date="2013-04" db="EMBL/GenBank/DDBJ databases">
        <title>The Genome Sequence of Fonticula alba ATCC 38817.</title>
        <authorList>
            <consortium name="The Broad Institute Genomics Platform"/>
            <person name="Russ C."/>
            <person name="Cuomo C."/>
            <person name="Burger G."/>
            <person name="Gray M.W."/>
            <person name="Holland P.W.H."/>
            <person name="King N."/>
            <person name="Lang F.B.F."/>
            <person name="Roger A.J."/>
            <person name="Ruiz-Trillo I."/>
            <person name="Brown M."/>
            <person name="Walker B."/>
            <person name="Young S."/>
            <person name="Zeng Q."/>
            <person name="Gargeya S."/>
            <person name="Fitzgerald M."/>
            <person name="Haas B."/>
            <person name="Abouelleil A."/>
            <person name="Allen A.W."/>
            <person name="Alvarado L."/>
            <person name="Arachchi H.M."/>
            <person name="Berlin A.M."/>
            <person name="Chapman S.B."/>
            <person name="Gainer-Dewar J."/>
            <person name="Goldberg J."/>
            <person name="Griggs A."/>
            <person name="Gujja S."/>
            <person name="Hansen M."/>
            <person name="Howarth C."/>
            <person name="Imamovic A."/>
            <person name="Ireland A."/>
            <person name="Larimer J."/>
            <person name="McCowan C."/>
            <person name="Murphy C."/>
            <person name="Pearson M."/>
            <person name="Poon T.W."/>
            <person name="Priest M."/>
            <person name="Roberts A."/>
            <person name="Saif S."/>
            <person name="Shea T."/>
            <person name="Sisk P."/>
            <person name="Sykes S."/>
            <person name="Wortman J."/>
            <person name="Nusbaum C."/>
            <person name="Birren B."/>
        </authorList>
    </citation>
    <scope>NUCLEOTIDE SEQUENCE [LARGE SCALE GENOMIC DNA]</scope>
    <source>
        <strain evidence="2">ATCC 38817</strain>
    </source>
</reference>
<feature type="compositionally biased region" description="Basic and acidic residues" evidence="1">
    <location>
        <begin position="1"/>
        <end position="10"/>
    </location>
</feature>
<dbReference type="AlphaFoldDB" id="A0A058Z7B0"/>
<evidence type="ECO:0000313" key="2">
    <source>
        <dbReference type="EMBL" id="KCV69961.1"/>
    </source>
</evidence>
<dbReference type="Proteomes" id="UP000030693">
    <property type="component" value="Unassembled WGS sequence"/>
</dbReference>
<evidence type="ECO:0000313" key="3">
    <source>
        <dbReference type="Proteomes" id="UP000030693"/>
    </source>
</evidence>
<dbReference type="EMBL" id="KB932205">
    <property type="protein sequence ID" value="KCV69961.1"/>
    <property type="molecule type" value="Genomic_DNA"/>
</dbReference>
<evidence type="ECO:0000256" key="1">
    <source>
        <dbReference type="SAM" id="MobiDB-lite"/>
    </source>
</evidence>
<keyword evidence="3" id="KW-1185">Reference proteome</keyword>
<protein>
    <submittedName>
        <fullName evidence="2">Uncharacterized protein</fullName>
    </submittedName>
</protein>